<dbReference type="RefSeq" id="WP_249972367.1">
    <property type="nucleotide sequence ID" value="NZ_JAMFLZ010000002.1"/>
</dbReference>
<organism evidence="4 5">
    <name type="scientific">Jejuia spongiicola</name>
    <dbReference type="NCBI Taxonomy" id="2942207"/>
    <lineage>
        <taxon>Bacteria</taxon>
        <taxon>Pseudomonadati</taxon>
        <taxon>Bacteroidota</taxon>
        <taxon>Flavobacteriia</taxon>
        <taxon>Flavobacteriales</taxon>
        <taxon>Flavobacteriaceae</taxon>
        <taxon>Jejuia</taxon>
    </lineage>
</organism>
<dbReference type="Pfam" id="PF04773">
    <property type="entry name" value="FecR"/>
    <property type="match status" value="1"/>
</dbReference>
<dbReference type="Pfam" id="PF16344">
    <property type="entry name" value="FecR_C"/>
    <property type="match status" value="1"/>
</dbReference>
<evidence type="ECO:0000313" key="5">
    <source>
        <dbReference type="Proteomes" id="UP001165381"/>
    </source>
</evidence>
<keyword evidence="1" id="KW-0812">Transmembrane</keyword>
<accession>A0ABT0QBV9</accession>
<keyword evidence="1" id="KW-0472">Membrane</keyword>
<dbReference type="InterPro" id="IPR012373">
    <property type="entry name" value="Ferrdict_sens_TM"/>
</dbReference>
<comment type="caution">
    <text evidence="4">The sequence shown here is derived from an EMBL/GenBank/DDBJ whole genome shotgun (WGS) entry which is preliminary data.</text>
</comment>
<dbReference type="PANTHER" id="PTHR30273">
    <property type="entry name" value="PERIPLASMIC SIGNAL SENSOR AND SIGMA FACTOR ACTIVATOR FECR-RELATED"/>
    <property type="match status" value="1"/>
</dbReference>
<reference evidence="4" key="1">
    <citation type="submission" date="2022-05" db="EMBL/GenBank/DDBJ databases">
        <authorList>
            <person name="Park J.-S."/>
        </authorList>
    </citation>
    <scope>NUCLEOTIDE SEQUENCE</scope>
    <source>
        <strain evidence="4">2012CJ34-3</strain>
    </source>
</reference>
<feature type="transmembrane region" description="Helical" evidence="1">
    <location>
        <begin position="75"/>
        <end position="92"/>
    </location>
</feature>
<evidence type="ECO:0000259" key="3">
    <source>
        <dbReference type="Pfam" id="PF16344"/>
    </source>
</evidence>
<keyword evidence="5" id="KW-1185">Reference proteome</keyword>
<dbReference type="PANTHER" id="PTHR30273:SF2">
    <property type="entry name" value="PROTEIN FECR"/>
    <property type="match status" value="1"/>
</dbReference>
<dbReference type="InterPro" id="IPR006860">
    <property type="entry name" value="FecR"/>
</dbReference>
<evidence type="ECO:0000259" key="2">
    <source>
        <dbReference type="Pfam" id="PF04773"/>
    </source>
</evidence>
<proteinExistence type="predicted"/>
<dbReference type="Gene3D" id="3.55.50.30">
    <property type="match status" value="1"/>
</dbReference>
<gene>
    <name evidence="4" type="ORF">M3P09_05710</name>
</gene>
<dbReference type="EMBL" id="JAMFLZ010000002">
    <property type="protein sequence ID" value="MCL6294481.1"/>
    <property type="molecule type" value="Genomic_DNA"/>
</dbReference>
<dbReference type="Proteomes" id="UP001165381">
    <property type="component" value="Unassembled WGS sequence"/>
</dbReference>
<evidence type="ECO:0000256" key="1">
    <source>
        <dbReference type="SAM" id="Phobius"/>
    </source>
</evidence>
<keyword evidence="1" id="KW-1133">Transmembrane helix</keyword>
<protein>
    <submittedName>
        <fullName evidence="4">DUF4974 domain-containing protein</fullName>
    </submittedName>
</protein>
<dbReference type="InterPro" id="IPR032508">
    <property type="entry name" value="FecR_C"/>
</dbReference>
<dbReference type="PIRSF" id="PIRSF018266">
    <property type="entry name" value="FecR"/>
    <property type="match status" value="1"/>
</dbReference>
<evidence type="ECO:0000313" key="4">
    <source>
        <dbReference type="EMBL" id="MCL6294481.1"/>
    </source>
</evidence>
<feature type="domain" description="Protein FecR C-terminal" evidence="3">
    <location>
        <begin position="256"/>
        <end position="324"/>
    </location>
</feature>
<dbReference type="Gene3D" id="2.60.120.1440">
    <property type="match status" value="1"/>
</dbReference>
<sequence>MNKKQLLRYLKGDMDSVEKRKTIEWIRKSPENHKVFNILKAEYIASTFKDVPNNNSDFFFERFKNIIKKRKLDKYLYAAASIFVLFLFLWNANNKSNNTVIQDNPQVVSTNIIPEEINLITYRGDKKEIYLPDGSKIVLNAESELIYPKEFNDSIREVTLIGEAFFDIKRNVNKPFIVNTNSIKIKVLGTSFNVKSYDKDKKVETTLVTGKVELIKDKETPIVLAPSQKAVFYKKENKLEIEEVKSLEVVAWKEGKLIFKKTSLQEVVIDLERKYNVKININSQKLLNYEYTGTFDNLSIDEVLKLLTISSPIKYSIKNGKIILE</sequence>
<name>A0ABT0QBV9_9FLAO</name>
<feature type="domain" description="FecR protein" evidence="2">
    <location>
        <begin position="121"/>
        <end position="213"/>
    </location>
</feature>